<dbReference type="Pfam" id="PF07929">
    <property type="entry name" value="PRiA4_ORF3"/>
    <property type="match status" value="1"/>
</dbReference>
<dbReference type="InterPro" id="IPR024047">
    <property type="entry name" value="MM3350-like_sf"/>
</dbReference>
<dbReference type="RefSeq" id="WP_092985206.1">
    <property type="nucleotide sequence ID" value="NZ_FNFY01000005.1"/>
</dbReference>
<sequence>MGIQEFYRQFITEDVLQELSKTRKRAYQSIDEFVVYRYREITNPYHVSWVVEQLSPKELKLIDTLKSSKAKNGYYTIELTEEDYPFLIEQYLIVPFNDGEGAVHEETLRSLIEELNKNDKDLVWLEDLSPLKKTILMSYSEMHLKELLMGITITHLKEISKALSHSPASLQKEVYVNDLKKLLTDKEKIREILLSLSDEAFQVIRKHAENDYPFYNNIKEYQELISYGLVIVMENDYGISHPEVLKTIRSTNLKQVKSQRYKNNILRNKENQSSYNAYRIRVSLVGGSDIIFREMIIPARLNFYEMHLIIQIAFGWSKKFYAEFLNDNYVIRVYSEDKTGETKKKQVLLSSYTQVDAFLSEFGTVSYVYNYKANWHHKVELVEFISKDEAVYPEIVDYGGPSPIEMAEGIEEFDRLHLILKDKDNPKYKETAEFARMSNYKIRYPKSAINRQLKRIFSRQHALTEFNDEEPNLADK</sequence>
<evidence type="ECO:0000313" key="3">
    <source>
        <dbReference type="Proteomes" id="UP000199008"/>
    </source>
</evidence>
<proteinExistence type="predicted"/>
<dbReference type="OrthoDB" id="9801392at2"/>
<feature type="domain" description="Plasmid pRiA4b Orf3-like" evidence="1">
    <location>
        <begin position="277"/>
        <end position="440"/>
    </location>
</feature>
<keyword evidence="3" id="KW-1185">Reference proteome</keyword>
<protein>
    <submittedName>
        <fullName evidence="2">PRiA4b ORF-3-like protein</fullName>
    </submittedName>
</protein>
<accession>A0A1G9D7W4</accession>
<dbReference type="PANTHER" id="PTHR41878">
    <property type="entry name" value="LEXA REPRESSOR-RELATED"/>
    <property type="match status" value="1"/>
</dbReference>
<dbReference type="PANTHER" id="PTHR41878:SF1">
    <property type="entry name" value="TNPR PROTEIN"/>
    <property type="match status" value="1"/>
</dbReference>
<reference evidence="3" key="1">
    <citation type="submission" date="2016-10" db="EMBL/GenBank/DDBJ databases">
        <authorList>
            <person name="Varghese N."/>
            <person name="Submissions S."/>
        </authorList>
    </citation>
    <scope>NUCLEOTIDE SEQUENCE [LARGE SCALE GENOMIC DNA]</scope>
    <source>
        <strain evidence="3">CGMCC 1.8895</strain>
    </source>
</reference>
<dbReference type="InterPro" id="IPR012912">
    <property type="entry name" value="Plasmid_pRiA4b_Orf3-like"/>
</dbReference>
<dbReference type="Proteomes" id="UP000199008">
    <property type="component" value="Unassembled WGS sequence"/>
</dbReference>
<dbReference type="STRING" id="576118.SAMN05216216_10588"/>
<gene>
    <name evidence="2" type="ORF">SAMN05216216_10588</name>
</gene>
<dbReference type="EMBL" id="FNFY01000005">
    <property type="protein sequence ID" value="SDK60016.1"/>
    <property type="molecule type" value="Genomic_DNA"/>
</dbReference>
<dbReference type="Gene3D" id="3.10.290.30">
    <property type="entry name" value="MM3350-like"/>
    <property type="match status" value="1"/>
</dbReference>
<dbReference type="AlphaFoldDB" id="A0A1G9D7W4"/>
<evidence type="ECO:0000313" key="2">
    <source>
        <dbReference type="EMBL" id="SDK60016.1"/>
    </source>
</evidence>
<organism evidence="2 3">
    <name type="scientific">Lacicoccus qingdaonensis</name>
    <dbReference type="NCBI Taxonomy" id="576118"/>
    <lineage>
        <taxon>Bacteria</taxon>
        <taxon>Bacillati</taxon>
        <taxon>Bacillota</taxon>
        <taxon>Bacilli</taxon>
        <taxon>Bacillales</taxon>
        <taxon>Salinicoccaceae</taxon>
        <taxon>Lacicoccus</taxon>
    </lineage>
</organism>
<name>A0A1G9D7W4_9BACL</name>
<evidence type="ECO:0000259" key="1">
    <source>
        <dbReference type="Pfam" id="PF07929"/>
    </source>
</evidence>
<dbReference type="SUPFAM" id="SSF159941">
    <property type="entry name" value="MM3350-like"/>
    <property type="match status" value="1"/>
</dbReference>